<reference evidence="4" key="1">
    <citation type="journal article" date="2019" name="Int. J. Syst. Evol. Microbiol.">
        <title>The Global Catalogue of Microorganisms (GCM) 10K type strain sequencing project: providing services to taxonomists for standard genome sequencing and annotation.</title>
        <authorList>
            <consortium name="The Broad Institute Genomics Platform"/>
            <consortium name="The Broad Institute Genome Sequencing Center for Infectious Disease"/>
            <person name="Wu L."/>
            <person name="Ma J."/>
        </authorList>
    </citation>
    <scope>NUCLEOTIDE SEQUENCE [LARGE SCALE GENOMIC DNA]</scope>
    <source>
        <strain evidence="4">CGMCC 1.12990</strain>
    </source>
</reference>
<organism evidence="3 4">
    <name type="scientific">Hymenobacter glacieicola</name>
    <dbReference type="NCBI Taxonomy" id="1562124"/>
    <lineage>
        <taxon>Bacteria</taxon>
        <taxon>Pseudomonadati</taxon>
        <taxon>Bacteroidota</taxon>
        <taxon>Cytophagia</taxon>
        <taxon>Cytophagales</taxon>
        <taxon>Hymenobacteraceae</taxon>
        <taxon>Hymenobacter</taxon>
    </lineage>
</organism>
<evidence type="ECO:0000256" key="2">
    <source>
        <dbReference type="SAM" id="SignalP"/>
    </source>
</evidence>
<dbReference type="RefSeq" id="WP_188556614.1">
    <property type="nucleotide sequence ID" value="NZ_BMGS01000002.1"/>
</dbReference>
<feature type="compositionally biased region" description="Basic and acidic residues" evidence="1">
    <location>
        <begin position="26"/>
        <end position="47"/>
    </location>
</feature>
<evidence type="ECO:0000313" key="4">
    <source>
        <dbReference type="Proteomes" id="UP000601361"/>
    </source>
</evidence>
<accession>A0ABQ1WKC5</accession>
<evidence type="ECO:0000313" key="3">
    <source>
        <dbReference type="EMBL" id="GGG34755.1"/>
    </source>
</evidence>
<comment type="caution">
    <text evidence="3">The sequence shown here is derived from an EMBL/GenBank/DDBJ whole genome shotgun (WGS) entry which is preliminary data.</text>
</comment>
<dbReference type="Proteomes" id="UP000601361">
    <property type="component" value="Unassembled WGS sequence"/>
</dbReference>
<dbReference type="PROSITE" id="PS51257">
    <property type="entry name" value="PROKAR_LIPOPROTEIN"/>
    <property type="match status" value="1"/>
</dbReference>
<dbReference type="EMBL" id="BMGS01000002">
    <property type="protein sequence ID" value="GGG34755.1"/>
    <property type="molecule type" value="Genomic_DNA"/>
</dbReference>
<keyword evidence="4" id="KW-1185">Reference proteome</keyword>
<sequence length="85" mass="9739">MKAILPFSALTMLLATASCSQDTFVEKPREYRSVSNESGRRPNDKSQFKRNHNPIGLGLDLNSRNPYKFRMVDAPKRYKYSKGGR</sequence>
<evidence type="ECO:0000256" key="1">
    <source>
        <dbReference type="SAM" id="MobiDB-lite"/>
    </source>
</evidence>
<gene>
    <name evidence="3" type="ORF">GCM10011378_08920</name>
</gene>
<feature type="chain" id="PRO_5046102945" evidence="2">
    <location>
        <begin position="18"/>
        <end position="85"/>
    </location>
</feature>
<proteinExistence type="predicted"/>
<feature type="region of interest" description="Disordered" evidence="1">
    <location>
        <begin position="26"/>
        <end position="61"/>
    </location>
</feature>
<keyword evidence="2" id="KW-0732">Signal</keyword>
<name>A0ABQ1WKC5_9BACT</name>
<feature type="signal peptide" evidence="2">
    <location>
        <begin position="1"/>
        <end position="17"/>
    </location>
</feature>
<protein>
    <submittedName>
        <fullName evidence="3">Uncharacterized protein</fullName>
    </submittedName>
</protein>